<feature type="active site" description="Proton acceptor" evidence="4">
    <location>
        <position position="161"/>
    </location>
</feature>
<evidence type="ECO:0000256" key="3">
    <source>
        <dbReference type="ARBA" id="ARBA00023098"/>
    </source>
</evidence>
<keyword evidence="2 4" id="KW-0442">Lipid degradation</keyword>
<evidence type="ECO:0000313" key="8">
    <source>
        <dbReference type="Proteomes" id="UP000652354"/>
    </source>
</evidence>
<sequence>MDSLDDLRYVPRVGLALGGGGVLGAAHVGVLQVLLERGITPTVVAGTSAGAVMGAAYAVGLDPYDLEARTYRAGWGTFGTLSPKPGLGLLTADALRQTVRNVAGDAVIEDLPLRYAAVATDIETREVVVLDRGPLADAIAASIAVPGIFRPVRVGGRMLIDGGVVQNLPIQTAFELGADHVIAVRLAPEWDGLGVEHTALQVHEWAIRSDVTLVRPILERRSQWLPRDLPGLVELGREAAERALAGYPVVSPPPERPAAPATPEGEETPAPPRGISRFLHRH</sequence>
<dbReference type="InterPro" id="IPR050301">
    <property type="entry name" value="NTE"/>
</dbReference>
<feature type="region of interest" description="Disordered" evidence="5">
    <location>
        <begin position="245"/>
        <end position="282"/>
    </location>
</feature>
<dbReference type="SUPFAM" id="SSF52151">
    <property type="entry name" value="FabD/lysophospholipase-like"/>
    <property type="match status" value="1"/>
</dbReference>
<evidence type="ECO:0000313" key="7">
    <source>
        <dbReference type="EMBL" id="GIG55431.1"/>
    </source>
</evidence>
<dbReference type="InterPro" id="IPR016035">
    <property type="entry name" value="Acyl_Trfase/lysoPLipase"/>
</dbReference>
<comment type="caution">
    <text evidence="7">The sequence shown here is derived from an EMBL/GenBank/DDBJ whole genome shotgun (WGS) entry which is preliminary data.</text>
</comment>
<evidence type="ECO:0000259" key="6">
    <source>
        <dbReference type="PROSITE" id="PS51635"/>
    </source>
</evidence>
<dbReference type="GO" id="GO:0016787">
    <property type="term" value="F:hydrolase activity"/>
    <property type="evidence" value="ECO:0007669"/>
    <property type="project" value="UniProtKB-UniRule"/>
</dbReference>
<dbReference type="RefSeq" id="WP_203656903.1">
    <property type="nucleotide sequence ID" value="NZ_BONR01000005.1"/>
</dbReference>
<feature type="short sequence motif" description="GXSXG" evidence="4">
    <location>
        <begin position="46"/>
        <end position="50"/>
    </location>
</feature>
<dbReference type="InterPro" id="IPR002641">
    <property type="entry name" value="PNPLA_dom"/>
</dbReference>
<reference evidence="7" key="1">
    <citation type="submission" date="2021-01" db="EMBL/GenBank/DDBJ databases">
        <title>Whole genome shotgun sequence of Demequina activiva NBRC 110675.</title>
        <authorList>
            <person name="Komaki H."/>
            <person name="Tamura T."/>
        </authorList>
    </citation>
    <scope>NUCLEOTIDE SEQUENCE</scope>
    <source>
        <strain evidence="7">NBRC 110675</strain>
    </source>
</reference>
<name>A0A919Q5U2_9MICO</name>
<keyword evidence="8" id="KW-1185">Reference proteome</keyword>
<dbReference type="EMBL" id="BONR01000005">
    <property type="protein sequence ID" value="GIG55431.1"/>
    <property type="molecule type" value="Genomic_DNA"/>
</dbReference>
<evidence type="ECO:0000256" key="1">
    <source>
        <dbReference type="ARBA" id="ARBA00022801"/>
    </source>
</evidence>
<dbReference type="PANTHER" id="PTHR14226">
    <property type="entry name" value="NEUROPATHY TARGET ESTERASE/SWISS CHEESE D.MELANOGASTER"/>
    <property type="match status" value="1"/>
</dbReference>
<feature type="short sequence motif" description="GXGXXG" evidence="4">
    <location>
        <begin position="19"/>
        <end position="24"/>
    </location>
</feature>
<dbReference type="PROSITE" id="PS51635">
    <property type="entry name" value="PNPLA"/>
    <property type="match status" value="1"/>
</dbReference>
<feature type="short sequence motif" description="DGA/G" evidence="4">
    <location>
        <begin position="161"/>
        <end position="163"/>
    </location>
</feature>
<dbReference type="GO" id="GO:0016042">
    <property type="term" value="P:lipid catabolic process"/>
    <property type="evidence" value="ECO:0007669"/>
    <property type="project" value="UniProtKB-UniRule"/>
</dbReference>
<proteinExistence type="predicted"/>
<keyword evidence="1 4" id="KW-0378">Hydrolase</keyword>
<feature type="domain" description="PNPLA" evidence="6">
    <location>
        <begin position="15"/>
        <end position="174"/>
    </location>
</feature>
<dbReference type="Gene3D" id="3.40.1090.10">
    <property type="entry name" value="Cytosolic phospholipase A2 catalytic domain"/>
    <property type="match status" value="2"/>
</dbReference>
<evidence type="ECO:0000256" key="5">
    <source>
        <dbReference type="SAM" id="MobiDB-lite"/>
    </source>
</evidence>
<organism evidence="7 8">
    <name type="scientific">Demequina activiva</name>
    <dbReference type="NCBI Taxonomy" id="1582364"/>
    <lineage>
        <taxon>Bacteria</taxon>
        <taxon>Bacillati</taxon>
        <taxon>Actinomycetota</taxon>
        <taxon>Actinomycetes</taxon>
        <taxon>Micrococcales</taxon>
        <taxon>Demequinaceae</taxon>
        <taxon>Demequina</taxon>
    </lineage>
</organism>
<dbReference type="Pfam" id="PF01734">
    <property type="entry name" value="Patatin"/>
    <property type="match status" value="1"/>
</dbReference>
<dbReference type="Proteomes" id="UP000652354">
    <property type="component" value="Unassembled WGS sequence"/>
</dbReference>
<feature type="active site" description="Nucleophile" evidence="4">
    <location>
        <position position="48"/>
    </location>
</feature>
<dbReference type="AlphaFoldDB" id="A0A919Q5U2"/>
<gene>
    <name evidence="7" type="ORF">Dac01nite_21830</name>
</gene>
<keyword evidence="3 4" id="KW-0443">Lipid metabolism</keyword>
<evidence type="ECO:0000256" key="2">
    <source>
        <dbReference type="ARBA" id="ARBA00022963"/>
    </source>
</evidence>
<evidence type="ECO:0000256" key="4">
    <source>
        <dbReference type="PROSITE-ProRule" id="PRU01161"/>
    </source>
</evidence>
<accession>A0A919Q5U2</accession>
<protein>
    <recommendedName>
        <fullName evidence="6">PNPLA domain-containing protein</fullName>
    </recommendedName>
</protein>
<dbReference type="PANTHER" id="PTHR14226:SF29">
    <property type="entry name" value="NEUROPATHY TARGET ESTERASE SWS"/>
    <property type="match status" value="1"/>
</dbReference>